<reference evidence="3 4" key="1">
    <citation type="submission" date="2020-10" db="EMBL/GenBank/DDBJ databases">
        <authorList>
            <person name="Peeters C."/>
        </authorList>
    </citation>
    <scope>NUCLEOTIDE SEQUENCE [LARGE SCALE GENOMIC DNA]</scope>
    <source>
        <strain evidence="3 4">LMG 28140</strain>
    </source>
</reference>
<accession>A0ABN7HFS2</accession>
<comment type="similarity">
    <text evidence="1">Belongs to the metallo-dependent hydrolases superfamily.</text>
</comment>
<name>A0ABN7HFS2_9BURK</name>
<dbReference type="SUPFAM" id="SSF51556">
    <property type="entry name" value="Metallo-dependent hydrolases"/>
    <property type="match status" value="1"/>
</dbReference>
<organism evidence="3 4">
    <name type="scientific">Paraburkholderia metrosideri</name>
    <dbReference type="NCBI Taxonomy" id="580937"/>
    <lineage>
        <taxon>Bacteria</taxon>
        <taxon>Pseudomonadati</taxon>
        <taxon>Pseudomonadota</taxon>
        <taxon>Betaproteobacteria</taxon>
        <taxon>Burkholderiales</taxon>
        <taxon>Burkholderiaceae</taxon>
        <taxon>Paraburkholderia</taxon>
    </lineage>
</organism>
<evidence type="ECO:0000313" key="3">
    <source>
        <dbReference type="EMBL" id="CAD6516234.1"/>
    </source>
</evidence>
<dbReference type="Proteomes" id="UP000598032">
    <property type="component" value="Unassembled WGS sequence"/>
</dbReference>
<dbReference type="InterPro" id="IPR052350">
    <property type="entry name" value="Metallo-dep_Lactonases"/>
</dbReference>
<gene>
    <name evidence="3" type="ORF">LMG28140_00740</name>
</gene>
<protein>
    <recommendedName>
        <fullName evidence="2">Amidohydrolase-related domain-containing protein</fullName>
    </recommendedName>
</protein>
<sequence>MIDFPIIDSHIHLLDRRRFDYSWSSGSSWATGATKLNRDWTAEDLASYSKPYNVEGFVFVEADVDMPQYRAEADWAASSAAEDRRIMACVACLPLEQGLSIEPEIARLASLASVRGIRRLIQNMPDSAVILQDDFLDAVKLLPKYGLSFDICIDPHQFEHAIEMVARCPAVSFILDHMGKPDVKEDRLVPWHERIAELAALPNVVCKISGLLTQADHSSWSEAQVIPLIDHVIDCFTVDRVLFGGDWPVLELAASYREWVDVLDHATQHLAQADRRKIFRDNAIKSYRLNV</sequence>
<dbReference type="InterPro" id="IPR006680">
    <property type="entry name" value="Amidohydro-rel"/>
</dbReference>
<feature type="domain" description="Amidohydrolase-related" evidence="2">
    <location>
        <begin position="7"/>
        <end position="289"/>
    </location>
</feature>
<dbReference type="PANTHER" id="PTHR43569:SF2">
    <property type="entry name" value="AMIDOHYDROLASE-RELATED DOMAIN-CONTAINING PROTEIN"/>
    <property type="match status" value="1"/>
</dbReference>
<dbReference type="Gene3D" id="3.20.20.140">
    <property type="entry name" value="Metal-dependent hydrolases"/>
    <property type="match status" value="1"/>
</dbReference>
<evidence type="ECO:0000256" key="1">
    <source>
        <dbReference type="ARBA" id="ARBA00038310"/>
    </source>
</evidence>
<evidence type="ECO:0000313" key="4">
    <source>
        <dbReference type="Proteomes" id="UP000598032"/>
    </source>
</evidence>
<dbReference type="EMBL" id="CAJHCP010000002">
    <property type="protein sequence ID" value="CAD6516234.1"/>
    <property type="molecule type" value="Genomic_DNA"/>
</dbReference>
<comment type="caution">
    <text evidence="3">The sequence shown here is derived from an EMBL/GenBank/DDBJ whole genome shotgun (WGS) entry which is preliminary data.</text>
</comment>
<proteinExistence type="inferred from homology"/>
<keyword evidence="4" id="KW-1185">Reference proteome</keyword>
<dbReference type="Pfam" id="PF04909">
    <property type="entry name" value="Amidohydro_2"/>
    <property type="match status" value="1"/>
</dbReference>
<dbReference type="PANTHER" id="PTHR43569">
    <property type="entry name" value="AMIDOHYDROLASE"/>
    <property type="match status" value="1"/>
</dbReference>
<evidence type="ECO:0000259" key="2">
    <source>
        <dbReference type="Pfam" id="PF04909"/>
    </source>
</evidence>
<dbReference type="InterPro" id="IPR032466">
    <property type="entry name" value="Metal_Hydrolase"/>
</dbReference>